<accession>A0A8I1MXD3</accession>
<evidence type="ECO:0000313" key="1">
    <source>
        <dbReference type="EMBL" id="MBN8744028.1"/>
    </source>
</evidence>
<dbReference type="Pfam" id="PF06945">
    <property type="entry name" value="DUF1289"/>
    <property type="match status" value="1"/>
</dbReference>
<dbReference type="RefSeq" id="WP_276729435.1">
    <property type="nucleotide sequence ID" value="NZ_JAFKMR010000015.1"/>
</dbReference>
<protein>
    <submittedName>
        <fullName evidence="1">DUF1289 domain-containing protein</fullName>
    </submittedName>
</protein>
<reference evidence="1" key="1">
    <citation type="submission" date="2021-02" db="EMBL/GenBank/DDBJ databases">
        <title>Thiocyanate and organic carbon inputs drive convergent selection for specific autotrophic Afipia and Thiobacillus strains within complex microbiomes.</title>
        <authorList>
            <person name="Huddy R.J."/>
            <person name="Sachdeva R."/>
            <person name="Kadzinga F."/>
            <person name="Kantor R.S."/>
            <person name="Harrison S.T.L."/>
            <person name="Banfield J.F."/>
        </authorList>
    </citation>
    <scope>NUCLEOTIDE SEQUENCE</scope>
    <source>
        <strain evidence="1">SCN18_13_7_16_R3_B_64_19</strain>
    </source>
</reference>
<dbReference type="Proteomes" id="UP000664800">
    <property type="component" value="Unassembled WGS sequence"/>
</dbReference>
<comment type="caution">
    <text evidence="1">The sequence shown here is derived from an EMBL/GenBank/DDBJ whole genome shotgun (WGS) entry which is preliminary data.</text>
</comment>
<dbReference type="InterPro" id="IPR010710">
    <property type="entry name" value="DUF1289"/>
</dbReference>
<evidence type="ECO:0000313" key="2">
    <source>
        <dbReference type="Proteomes" id="UP000664800"/>
    </source>
</evidence>
<dbReference type="PANTHER" id="PTHR35175">
    <property type="entry name" value="DUF1289 DOMAIN-CONTAINING PROTEIN"/>
    <property type="match status" value="1"/>
</dbReference>
<gene>
    <name evidence="1" type="ORF">J0I24_06930</name>
</gene>
<name>A0A8I1MXD3_THIA3</name>
<dbReference type="AlphaFoldDB" id="A0A8I1MXD3"/>
<proteinExistence type="predicted"/>
<dbReference type="PANTHER" id="PTHR35175:SF2">
    <property type="entry name" value="DUF1289 DOMAIN-CONTAINING PROTEIN"/>
    <property type="match status" value="1"/>
</dbReference>
<sequence length="72" mass="7688">MTVPSPCINICTLDAASGLCLGCARTLQEISDWSNLDDAGKRAVWARIAERRVQGLVPEQPIALKPGPVSAR</sequence>
<organism evidence="1 2">
    <name type="scientific">Thiomonas arsenitoxydans (strain DSM 22701 / CIP 110005 / 3As)</name>
    <dbReference type="NCBI Taxonomy" id="426114"/>
    <lineage>
        <taxon>Bacteria</taxon>
        <taxon>Pseudomonadati</taxon>
        <taxon>Pseudomonadota</taxon>
        <taxon>Betaproteobacteria</taxon>
        <taxon>Burkholderiales</taxon>
        <taxon>Thiomonas</taxon>
    </lineage>
</organism>
<dbReference type="EMBL" id="JAFKMR010000015">
    <property type="protein sequence ID" value="MBN8744028.1"/>
    <property type="molecule type" value="Genomic_DNA"/>
</dbReference>